<dbReference type="STRING" id="449.LHA_2610"/>
<dbReference type="PATRIC" id="fig|449.7.peg.2577"/>
<evidence type="ECO:0000313" key="2">
    <source>
        <dbReference type="Proteomes" id="UP000032803"/>
    </source>
</evidence>
<protein>
    <submittedName>
        <fullName evidence="1">Uncharacterized protein</fullName>
    </submittedName>
</protein>
<evidence type="ECO:0000313" key="1">
    <source>
        <dbReference type="EMBL" id="CEK11614.1"/>
    </source>
</evidence>
<proteinExistence type="predicted"/>
<dbReference type="KEGG" id="lha:LHA_2610"/>
<dbReference type="AlphaFoldDB" id="A0A0A8UY19"/>
<accession>A0A0A8UY19</accession>
<dbReference type="HOGENOM" id="CLU_2246637_0_0_6"/>
<reference evidence="2" key="1">
    <citation type="submission" date="2014-09" db="EMBL/GenBank/DDBJ databases">
        <authorList>
            <person name="Gomez-Valero L."/>
        </authorList>
    </citation>
    <scope>NUCLEOTIDE SEQUENCE [LARGE SCALE GENOMIC DNA]</scope>
    <source>
        <strain evidence="2">ATCC35250</strain>
    </source>
</reference>
<dbReference type="EMBL" id="LN681225">
    <property type="protein sequence ID" value="CEK11614.1"/>
    <property type="molecule type" value="Genomic_DNA"/>
</dbReference>
<sequence length="104" mass="11604">MFYVKKANFRSVKKPSLPYGIKLVIALSGKTKVCGKILCVSFYRELSKNLLTPLMKPNSRASESHDTNSMPSPFLSILRWVIVTSIKKINLAKGISSRSIKNTS</sequence>
<gene>
    <name evidence="1" type="ORF">LHA_2610</name>
</gene>
<dbReference type="Proteomes" id="UP000032803">
    <property type="component" value="Chromosome I"/>
</dbReference>
<name>A0A0A8UY19_LEGHA</name>
<organism evidence="1 2">
    <name type="scientific">Legionella hackeliae</name>
    <dbReference type="NCBI Taxonomy" id="449"/>
    <lineage>
        <taxon>Bacteria</taxon>
        <taxon>Pseudomonadati</taxon>
        <taxon>Pseudomonadota</taxon>
        <taxon>Gammaproteobacteria</taxon>
        <taxon>Legionellales</taxon>
        <taxon>Legionellaceae</taxon>
        <taxon>Legionella</taxon>
    </lineage>
</organism>
<keyword evidence="2" id="KW-1185">Reference proteome</keyword>